<protein>
    <submittedName>
        <fullName evidence="3">Preprotein-translocase subunit g</fullName>
    </submittedName>
</protein>
<dbReference type="AlphaFoldDB" id="A0A4D6WKF0"/>
<reference evidence="3" key="1">
    <citation type="journal article" date="2019" name="Mol. Phylogenet. Evol.">
        <title>Morphological evolution and classification of the red algal order Ceramiales inferred using plastid phylogenomics.</title>
        <authorList>
            <person name="Diaz-Tapia P."/>
            <person name="Pasella M.M."/>
            <person name="Verbruggen H."/>
            <person name="Maggs C.A."/>
        </authorList>
    </citation>
    <scope>NUCLEOTIDE SEQUENCE</scope>
    <source>
        <strain evidence="3">PD2206</strain>
    </source>
</reference>
<gene>
    <name evidence="3" type="primary">secg</name>
</gene>
<keyword evidence="3" id="KW-0934">Plastid</keyword>
<organism evidence="3">
    <name type="scientific">Antithamnion hubbsii</name>
    <dbReference type="NCBI Taxonomy" id="1005974"/>
    <lineage>
        <taxon>Eukaryota</taxon>
        <taxon>Rhodophyta</taxon>
        <taxon>Florideophyceae</taxon>
        <taxon>Rhodymeniophycidae</taxon>
        <taxon>Ceramiales</taxon>
        <taxon>Ceramiaceae</taxon>
        <taxon>Antithamnion</taxon>
    </lineage>
</organism>
<proteinExistence type="predicted"/>
<geneLocation type="plastid" evidence="3"/>
<keyword evidence="1" id="KW-0472">Membrane</keyword>
<feature type="chain" id="PRO_5020040775" evidence="2">
    <location>
        <begin position="26"/>
        <end position="68"/>
    </location>
</feature>
<evidence type="ECO:0000256" key="2">
    <source>
        <dbReference type="SAM" id="SignalP"/>
    </source>
</evidence>
<accession>A0A4D6WKF0</accession>
<keyword evidence="1" id="KW-1133">Transmembrane helix</keyword>
<dbReference type="EMBL" id="MK814610">
    <property type="protein sequence ID" value="QCI04494.1"/>
    <property type="molecule type" value="Genomic_DNA"/>
</dbReference>
<keyword evidence="2" id="KW-0732">Signal</keyword>
<evidence type="ECO:0000256" key="1">
    <source>
        <dbReference type="SAM" id="Phobius"/>
    </source>
</evidence>
<reference evidence="3" key="2">
    <citation type="submission" date="2019-04" db="EMBL/GenBank/DDBJ databases">
        <authorList>
            <person name="Pasella M."/>
        </authorList>
    </citation>
    <scope>NUCLEOTIDE SEQUENCE</scope>
    <source>
        <strain evidence="3">PD2206</strain>
    </source>
</reference>
<evidence type="ECO:0000313" key="3">
    <source>
        <dbReference type="EMBL" id="QCI04494.1"/>
    </source>
</evidence>
<sequence length="68" mass="7785">MKFLWYITSILTIFLILINNPKTNGLSNLGSQNNLINLTSNNQVILRKIIIINILIFLLLTIFSILNI</sequence>
<keyword evidence="1" id="KW-0812">Transmembrane</keyword>
<feature type="transmembrane region" description="Helical" evidence="1">
    <location>
        <begin position="49"/>
        <end position="66"/>
    </location>
</feature>
<name>A0A4D6WKF0_9FLOR</name>
<feature type="signal peptide" evidence="2">
    <location>
        <begin position="1"/>
        <end position="25"/>
    </location>
</feature>